<evidence type="ECO:0000256" key="3">
    <source>
        <dbReference type="ARBA" id="ARBA00022525"/>
    </source>
</evidence>
<dbReference type="GO" id="GO:0043171">
    <property type="term" value="P:peptide catabolic process"/>
    <property type="evidence" value="ECO:0007669"/>
    <property type="project" value="TreeGrafter"/>
</dbReference>
<feature type="signal peptide" evidence="12">
    <location>
        <begin position="1"/>
        <end position="27"/>
    </location>
</feature>
<accession>A0A5N5T4Q4</accession>
<dbReference type="GO" id="GO:0006508">
    <property type="term" value="P:proteolysis"/>
    <property type="evidence" value="ECO:0007669"/>
    <property type="project" value="UniProtKB-KW"/>
</dbReference>
<keyword evidence="11" id="KW-0325">Glycoprotein</keyword>
<keyword evidence="5" id="KW-0479">Metal-binding</keyword>
<dbReference type="PANTHER" id="PTHR12053">
    <property type="entry name" value="PROTEASE FAMILY M28 PLASMA GLUTAMATE CARBOXYPEPTIDASE-RELATED"/>
    <property type="match status" value="1"/>
</dbReference>
<evidence type="ECO:0000313" key="14">
    <source>
        <dbReference type="Proteomes" id="UP000326759"/>
    </source>
</evidence>
<name>A0A5N5T4Q4_9CRUS</name>
<dbReference type="PANTHER" id="PTHR12053:SF3">
    <property type="entry name" value="CARBOXYPEPTIDASE Q"/>
    <property type="match status" value="1"/>
</dbReference>
<evidence type="ECO:0000256" key="2">
    <source>
        <dbReference type="ARBA" id="ARBA00010918"/>
    </source>
</evidence>
<dbReference type="Proteomes" id="UP000326759">
    <property type="component" value="Unassembled WGS sequence"/>
</dbReference>
<dbReference type="InterPro" id="IPR039866">
    <property type="entry name" value="CPQ"/>
</dbReference>
<evidence type="ECO:0000256" key="10">
    <source>
        <dbReference type="ARBA" id="ARBA00023145"/>
    </source>
</evidence>
<dbReference type="SUPFAM" id="SSF53187">
    <property type="entry name" value="Zn-dependent exopeptidases"/>
    <property type="match status" value="1"/>
</dbReference>
<evidence type="ECO:0000256" key="11">
    <source>
        <dbReference type="ARBA" id="ARBA00023180"/>
    </source>
</evidence>
<dbReference type="EMBL" id="SEYY01012146">
    <property type="protein sequence ID" value="KAB7500958.1"/>
    <property type="molecule type" value="Genomic_DNA"/>
</dbReference>
<evidence type="ECO:0000313" key="13">
    <source>
        <dbReference type="EMBL" id="KAB7500958.1"/>
    </source>
</evidence>
<comment type="caution">
    <text evidence="13">The sequence shown here is derived from an EMBL/GenBank/DDBJ whole genome shotgun (WGS) entry which is preliminary data.</text>
</comment>
<evidence type="ECO:0000256" key="6">
    <source>
        <dbReference type="ARBA" id="ARBA00022729"/>
    </source>
</evidence>
<dbReference type="FunFam" id="3.50.30.30:FF:000009">
    <property type="entry name" value="Carboxypeptidase Q"/>
    <property type="match status" value="1"/>
</dbReference>
<dbReference type="OrthoDB" id="10013407at2759"/>
<sequence length="431" mass="47735">MKCLSALIFSFLSLLLVFFTLLNISDALSQEEVNAVVKRLREERKNFPEGLKQKSVSVADLECNLDQAIIDEIHSYQDVVNDIIELFTTGEFAGKTYQYLTEMTDLFGPRITGSQTLEDAIDWVVSTATSEGFTVYTEDVAAPFFERNTETLKMISPRSADMNLIGLGLTVPTPEEGITADVLVVSSFDELTTLADQAEGKIVVYDVPFTTYEETLQYRTGGAVEAAKVGGVAALIRSVTPFSINTPHTGTLFYSESVPKIPSACITIEDATLIHRLQDKGITVTLQLYLGAVNHENGTLTRNTILEIEGSKNPEEIVAYFVAHGIHKKNFQLIMESDFGTFKPNGIDFTGTDEATCMMKEIVSLTTLLGSLNSETDRYFWYHHTNGDRIEVYNSTHLDQVAALWTAVSYVTADVSFRLPQPTIVDSLEHL</sequence>
<organism evidence="13 14">
    <name type="scientific">Armadillidium nasatum</name>
    <dbReference type="NCBI Taxonomy" id="96803"/>
    <lineage>
        <taxon>Eukaryota</taxon>
        <taxon>Metazoa</taxon>
        <taxon>Ecdysozoa</taxon>
        <taxon>Arthropoda</taxon>
        <taxon>Crustacea</taxon>
        <taxon>Multicrustacea</taxon>
        <taxon>Malacostraca</taxon>
        <taxon>Eumalacostraca</taxon>
        <taxon>Peracarida</taxon>
        <taxon>Isopoda</taxon>
        <taxon>Oniscidea</taxon>
        <taxon>Crinocheta</taxon>
        <taxon>Armadillidiidae</taxon>
        <taxon>Armadillidium</taxon>
    </lineage>
</organism>
<dbReference type="Gene3D" id="3.50.30.30">
    <property type="match status" value="1"/>
</dbReference>
<keyword evidence="8" id="KW-0862">Zinc</keyword>
<keyword evidence="6 12" id="KW-0732">Signal</keyword>
<comment type="similarity">
    <text evidence="2">Belongs to the peptidase M28 family.</text>
</comment>
<dbReference type="GO" id="GO:0046872">
    <property type="term" value="F:metal ion binding"/>
    <property type="evidence" value="ECO:0007669"/>
    <property type="project" value="UniProtKB-KW"/>
</dbReference>
<evidence type="ECO:0000256" key="12">
    <source>
        <dbReference type="SAM" id="SignalP"/>
    </source>
</evidence>
<evidence type="ECO:0000256" key="8">
    <source>
        <dbReference type="ARBA" id="ARBA00022833"/>
    </source>
</evidence>
<evidence type="ECO:0000256" key="5">
    <source>
        <dbReference type="ARBA" id="ARBA00022723"/>
    </source>
</evidence>
<evidence type="ECO:0008006" key="15">
    <source>
        <dbReference type="Google" id="ProtNLM"/>
    </source>
</evidence>
<evidence type="ECO:0000256" key="1">
    <source>
        <dbReference type="ARBA" id="ARBA00004613"/>
    </source>
</evidence>
<reference evidence="13 14" key="1">
    <citation type="journal article" date="2019" name="PLoS Biol.">
        <title>Sex chromosomes control vertical transmission of feminizing Wolbachia symbionts in an isopod.</title>
        <authorList>
            <person name="Becking T."/>
            <person name="Chebbi M.A."/>
            <person name="Giraud I."/>
            <person name="Moumen B."/>
            <person name="Laverre T."/>
            <person name="Caubet Y."/>
            <person name="Peccoud J."/>
            <person name="Gilbert C."/>
            <person name="Cordaux R."/>
        </authorList>
    </citation>
    <scope>NUCLEOTIDE SEQUENCE [LARGE SCALE GENOMIC DNA]</scope>
    <source>
        <strain evidence="13">ANa2</strain>
        <tissue evidence="13">Whole body excluding digestive tract and cuticle</tissue>
    </source>
</reference>
<dbReference type="AlphaFoldDB" id="A0A5N5T4Q4"/>
<comment type="subcellular location">
    <subcellularLocation>
        <location evidence="1">Secreted</location>
    </subcellularLocation>
</comment>
<evidence type="ECO:0000256" key="9">
    <source>
        <dbReference type="ARBA" id="ARBA00023049"/>
    </source>
</evidence>
<protein>
    <recommendedName>
        <fullName evidence="15">Carboxypeptidase Q</fullName>
    </recommendedName>
</protein>
<gene>
    <name evidence="13" type="ORF">Anas_12879</name>
</gene>
<evidence type="ECO:0000256" key="7">
    <source>
        <dbReference type="ARBA" id="ARBA00022801"/>
    </source>
</evidence>
<keyword evidence="9" id="KW-0482">Metalloprotease</keyword>
<proteinExistence type="inferred from homology"/>
<dbReference type="GO" id="GO:0005615">
    <property type="term" value="C:extracellular space"/>
    <property type="evidence" value="ECO:0007669"/>
    <property type="project" value="TreeGrafter"/>
</dbReference>
<evidence type="ECO:0000256" key="4">
    <source>
        <dbReference type="ARBA" id="ARBA00022670"/>
    </source>
</evidence>
<keyword evidence="7" id="KW-0378">Hydrolase</keyword>
<keyword evidence="10" id="KW-0865">Zymogen</keyword>
<keyword evidence="3" id="KW-0964">Secreted</keyword>
<feature type="chain" id="PRO_5024432924" description="Carboxypeptidase Q" evidence="12">
    <location>
        <begin position="28"/>
        <end position="431"/>
    </location>
</feature>
<dbReference type="GO" id="GO:0070573">
    <property type="term" value="F:metallodipeptidase activity"/>
    <property type="evidence" value="ECO:0007669"/>
    <property type="project" value="InterPro"/>
</dbReference>
<keyword evidence="4" id="KW-0645">Protease</keyword>
<keyword evidence="14" id="KW-1185">Reference proteome</keyword>